<evidence type="ECO:0000256" key="2">
    <source>
        <dbReference type="SAM" id="Phobius"/>
    </source>
</evidence>
<evidence type="ECO:0000256" key="1">
    <source>
        <dbReference type="SAM" id="MobiDB-lite"/>
    </source>
</evidence>
<dbReference type="EMBL" id="OR769222">
    <property type="protein sequence ID" value="WQJ53159.1"/>
    <property type="molecule type" value="Genomic_DNA"/>
</dbReference>
<proteinExistence type="predicted"/>
<dbReference type="Proteomes" id="UP001349343">
    <property type="component" value="Segment"/>
</dbReference>
<evidence type="ECO:0000313" key="3">
    <source>
        <dbReference type="EMBL" id="WQJ53159.1"/>
    </source>
</evidence>
<organism evidence="3 4">
    <name type="scientific">phage Lak_Megaphage_RVC_JS4_GC31</name>
    <dbReference type="NCBI Taxonomy" id="3109228"/>
    <lineage>
        <taxon>Viruses</taxon>
        <taxon>Duplodnaviria</taxon>
        <taxon>Heunggongvirae</taxon>
        <taxon>Uroviricota</taxon>
        <taxon>Caudoviricetes</taxon>
        <taxon>Caudoviricetes code 15 clade</taxon>
    </lineage>
</organism>
<protein>
    <submittedName>
        <fullName evidence="3">Uncharacterized protein</fullName>
    </submittedName>
</protein>
<name>A0ABZ0Z2A4_9CAUD</name>
<reference evidence="3 4" key="1">
    <citation type="submission" date="2023-11" db="EMBL/GenBank/DDBJ databases">
        <authorList>
            <person name="Cook R."/>
            <person name="Crisci M."/>
            <person name="Pye H."/>
            <person name="Adriaenssens E."/>
            <person name="Santini J."/>
        </authorList>
    </citation>
    <scope>NUCLEOTIDE SEQUENCE [LARGE SCALE GENOMIC DNA]</scope>
    <source>
        <strain evidence="3">Lak_Megaphage_RVC_JS4_GC31</strain>
    </source>
</reference>
<feature type="region of interest" description="Disordered" evidence="1">
    <location>
        <begin position="446"/>
        <end position="465"/>
    </location>
</feature>
<keyword evidence="2" id="KW-1133">Transmembrane helix</keyword>
<accession>A0ABZ0Z2A4</accession>
<feature type="transmembrane region" description="Helical" evidence="2">
    <location>
        <begin position="192"/>
        <end position="213"/>
    </location>
</feature>
<evidence type="ECO:0000313" key="4">
    <source>
        <dbReference type="Proteomes" id="UP001349343"/>
    </source>
</evidence>
<sequence>MKFPKKLSKERLSLLSPEDRSIYEYEHSGLCPEMKQLMESKKKKVVRNDKGEVVPEFCPVCGSKVRLYIQGEPVYLCSNDKCKKYFGTMQFNLHESENVNDDELTFEDVRDFDLTDEYTDNEKKEIKRIFDEMLFESQFDELFDKELIEEVGIDEYNNIKKQIFEYISNDPDLKSLNEAEGHASDWWIDCSWIVKLSAGLLTGLLGIIAWLFMKGKDRLAMAKLKQYMNKLVELTDQGVNKKRPWYSFLIPGRKNKQNIGDYNKACFRTIQETAERNMACLYTSTIHDLGFLSPRLSDFRGITSGLRPDEDSGLKKFDKIASFVTEDAEGVYIESGEQKLVPVHANKEYFENLKLPPLPTNYTMLMSNIEYPTKANENPNGSLFMKPTEEILQARGSDIGLAYFNDDVNLNTIVNRQTNKNESLLTTRNGVLTALLEVENEEGLDKTTKVSAGGPLSGNIDPTSGAGKYLDQETEMRQKTEVNHFKGNLIDAIDNYVRLSIPIVSKLIRSICGAGSASKIGELSTLITTLNNASEGNISKFMKKYDSVLKDIMDNDWQKDINGYREFVAEARKMGELMSWLSNEKIYRLFGLDDKSRKFLGDEIAELLGNSQTRKKDIDYTIAKCTGGKYGKFEEFDKIVKLNVDESLYNSPVLTPYLGQYSVYQYIFEDEQIKNNEEILKMLNQGMETGYKEVKNKLSEQLTSIVESVDPSDWQIIKNSETRMKQLKDAADKEITEKIGLICRTASTANSDLGDKFKAALSKHPVRAESLKNIWAKYVDDLQDRIESRIRSITGDNGNSNMLQTIKQFLEVTYPNLIAIMLYYKNMFYLIKLYTEKYPISTLSAEEVNKQRHSEEQLYLLGQLKKLTI</sequence>
<keyword evidence="2" id="KW-0472">Membrane</keyword>
<keyword evidence="2" id="KW-0812">Transmembrane</keyword>
<keyword evidence="4" id="KW-1185">Reference proteome</keyword>